<dbReference type="InterPro" id="IPR037066">
    <property type="entry name" value="Plug_dom_sf"/>
</dbReference>
<organism evidence="13 14">
    <name type="scientific">Neotamlana nanhaiensis</name>
    <dbReference type="NCBI Taxonomy" id="1382798"/>
    <lineage>
        <taxon>Bacteria</taxon>
        <taxon>Pseudomonadati</taxon>
        <taxon>Bacteroidota</taxon>
        <taxon>Flavobacteriia</taxon>
        <taxon>Flavobacteriales</taxon>
        <taxon>Flavobacteriaceae</taxon>
        <taxon>Neotamlana</taxon>
    </lineage>
</organism>
<accession>A0A0D7VZH7</accession>
<comment type="similarity">
    <text evidence="8 9">Belongs to the TonB-dependent receptor family.</text>
</comment>
<gene>
    <name evidence="13" type="ORF">PK35_16890</name>
</gene>
<evidence type="ECO:0000256" key="9">
    <source>
        <dbReference type="RuleBase" id="RU003357"/>
    </source>
</evidence>
<dbReference type="InterPro" id="IPR023996">
    <property type="entry name" value="TonB-dep_OMP_SusC/RagA"/>
</dbReference>
<dbReference type="Pfam" id="PF00593">
    <property type="entry name" value="TonB_dep_Rec_b-barrel"/>
    <property type="match status" value="1"/>
</dbReference>
<dbReference type="Gene3D" id="2.40.170.20">
    <property type="entry name" value="TonB-dependent receptor, beta-barrel domain"/>
    <property type="match status" value="1"/>
</dbReference>
<dbReference type="SUPFAM" id="SSF56935">
    <property type="entry name" value="Porins"/>
    <property type="match status" value="1"/>
</dbReference>
<keyword evidence="14" id="KW-1185">Reference proteome</keyword>
<evidence type="ECO:0000256" key="7">
    <source>
        <dbReference type="ARBA" id="ARBA00023237"/>
    </source>
</evidence>
<dbReference type="InterPro" id="IPR008969">
    <property type="entry name" value="CarboxyPept-like_regulatory"/>
</dbReference>
<evidence type="ECO:0000256" key="5">
    <source>
        <dbReference type="ARBA" id="ARBA00023077"/>
    </source>
</evidence>
<dbReference type="AlphaFoldDB" id="A0A0D7VZH7"/>
<dbReference type="Pfam" id="PF13715">
    <property type="entry name" value="CarbopepD_reg_2"/>
    <property type="match status" value="1"/>
</dbReference>
<proteinExistence type="inferred from homology"/>
<evidence type="ECO:0000256" key="6">
    <source>
        <dbReference type="ARBA" id="ARBA00023136"/>
    </source>
</evidence>
<feature type="compositionally biased region" description="Polar residues" evidence="10">
    <location>
        <begin position="1012"/>
        <end position="1036"/>
    </location>
</feature>
<feature type="domain" description="TonB-dependent receptor-like beta-barrel" evidence="11">
    <location>
        <begin position="411"/>
        <end position="871"/>
    </location>
</feature>
<dbReference type="InterPro" id="IPR036942">
    <property type="entry name" value="Beta-barrel_TonB_sf"/>
</dbReference>
<feature type="non-terminal residue" evidence="13">
    <location>
        <position position="1"/>
    </location>
</feature>
<evidence type="ECO:0000256" key="8">
    <source>
        <dbReference type="PROSITE-ProRule" id="PRU01360"/>
    </source>
</evidence>
<dbReference type="Pfam" id="PF07715">
    <property type="entry name" value="Plug"/>
    <property type="match status" value="1"/>
</dbReference>
<evidence type="ECO:0000256" key="10">
    <source>
        <dbReference type="SAM" id="MobiDB-lite"/>
    </source>
</evidence>
<dbReference type="GO" id="GO:0009279">
    <property type="term" value="C:cell outer membrane"/>
    <property type="evidence" value="ECO:0007669"/>
    <property type="project" value="UniProtKB-SubCell"/>
</dbReference>
<evidence type="ECO:0000256" key="3">
    <source>
        <dbReference type="ARBA" id="ARBA00022452"/>
    </source>
</evidence>
<dbReference type="InterPro" id="IPR039426">
    <property type="entry name" value="TonB-dep_rcpt-like"/>
</dbReference>
<reference evidence="13 14" key="1">
    <citation type="journal article" date="2015" name="Antonie Van Leeuwenhoek">
        <title>Tamlana nanhaiensis sp. nov., isolated from surface seawater collected from the South China Sea.</title>
        <authorList>
            <person name="Liu X."/>
            <person name="Lai Q."/>
            <person name="Du Y."/>
            <person name="Li G."/>
            <person name="Sun F."/>
            <person name="Shao Z."/>
        </authorList>
    </citation>
    <scope>NUCLEOTIDE SEQUENCE [LARGE SCALE GENOMIC DNA]</scope>
    <source>
        <strain evidence="13 14">FHC16</strain>
    </source>
</reference>
<feature type="region of interest" description="Disordered" evidence="10">
    <location>
        <begin position="1005"/>
        <end position="1036"/>
    </location>
</feature>
<keyword evidence="6 8" id="KW-0472">Membrane</keyword>
<dbReference type="NCBIfam" id="TIGR04056">
    <property type="entry name" value="OMP_RagA_SusC"/>
    <property type="match status" value="1"/>
</dbReference>
<dbReference type="PATRIC" id="fig|1382798.3.peg.2388"/>
<evidence type="ECO:0000259" key="11">
    <source>
        <dbReference type="Pfam" id="PF00593"/>
    </source>
</evidence>
<evidence type="ECO:0000313" key="14">
    <source>
        <dbReference type="Proteomes" id="UP000032361"/>
    </source>
</evidence>
<evidence type="ECO:0000256" key="1">
    <source>
        <dbReference type="ARBA" id="ARBA00004571"/>
    </source>
</evidence>
<evidence type="ECO:0000313" key="13">
    <source>
        <dbReference type="EMBL" id="KJD31002.1"/>
    </source>
</evidence>
<evidence type="ECO:0000256" key="2">
    <source>
        <dbReference type="ARBA" id="ARBA00022448"/>
    </source>
</evidence>
<dbReference type="STRING" id="1382798.PK35_16890"/>
<keyword evidence="4 8" id="KW-0812">Transmembrane</keyword>
<dbReference type="Proteomes" id="UP000032361">
    <property type="component" value="Unassembled WGS sequence"/>
</dbReference>
<keyword evidence="7 8" id="KW-0998">Cell outer membrane</keyword>
<dbReference type="SUPFAM" id="SSF49464">
    <property type="entry name" value="Carboxypeptidase regulatory domain-like"/>
    <property type="match status" value="1"/>
</dbReference>
<dbReference type="PROSITE" id="PS52016">
    <property type="entry name" value="TONB_DEPENDENT_REC_3"/>
    <property type="match status" value="1"/>
</dbReference>
<feature type="domain" description="TonB-dependent receptor plug" evidence="12">
    <location>
        <begin position="78"/>
        <end position="203"/>
    </location>
</feature>
<evidence type="ECO:0000256" key="4">
    <source>
        <dbReference type="ARBA" id="ARBA00022692"/>
    </source>
</evidence>
<keyword evidence="5 9" id="KW-0798">TonB box</keyword>
<name>A0A0D7VZH7_9FLAO</name>
<sequence>GATVLVKGTSSGTSSDFDGKYAIKASTGDILVFSFVGYTTKEIAVAASSTINVTLSEDAAALEEVVVTAFGNNDRNAREVVYANQVVKSEDLLSTPNKNALEALRGKTAGVRLSTGSGSVGASTRIVLRGEGSLTGNNNALIVVDGVAIDNTATSGGAGASTTGYSDFGNRFNDINPDDIESVTILKGPSATSLYGSRGASGVVLVTTKSGKGNKMKVSYNGSSSMETAIVLLQRQSKFGQGYDNSHLDSGENWSWGPAFDGVVRPWTSPIDSDGDGALEALTRPYSAVQNQLQDFFNTGYTVTNSLNFSGTNDGFSYFASYGNTDQTGTLDNTYYKRNNLTFKASAQLSPKLRSDFKVSYANVKQNTAQEGSRAFEGNNAYAMAIQSPVNIPFNELRDYTSPFHDINGYWGSYSSVNPYYILNEYGNEANIDNIIGNASLTYNFLDNLSITGRFGGNLVNTQTDVWTPTFTPAEQLVWTDDLGIATRNTKHSSLGEYINYNSKVENLDATIMANYNTSLSDDFELTVAGGYNFFQRTTESITGTSVGGLVVPGVYNLSNSAQTPTSSMRRTKYRIYGVLGNATIGYKNAAFLELSARNDWSSTLPAENNSFFYGAVGGSVIFTDLLNIKNDVLNYGKLRGSYGTSGKDADLYLLNSYFVGNPQIIELGDYDLFFPKNGVPGFSIGNTIGNPTLKPELTTTYEVGADLGFFGNKVNVEYTYYHSIHDDQIVTISLPRSTGYTQTVSNIGRMENKGHELTLSLSPLKGVVDGLDFELFGTYTKNENEVIKITDDIDELTVGTFGFAAGTTVSIVAKEGLPFGTFKGNDFKTNENGEVIVDANTGYPVYTDEDVYLGSYQPDYLLSFGANAKYKGFGLRVLFDKKQGGKFASQTKYNTNFNGTNVNTAIYNREPFIFPNSVIDNGDGTFSENTNQITEQNYFTDYDPPVSTQLIDASYLKLREVELSYSFPKSFTDNTFLSSARIALYGKNLWYWLPDENKYADPEVNGPALTGNAQGIETTQTPSSRSLGLNLQLSF</sequence>
<dbReference type="EMBL" id="JTDV01000023">
    <property type="protein sequence ID" value="KJD31002.1"/>
    <property type="molecule type" value="Genomic_DNA"/>
</dbReference>
<evidence type="ECO:0000259" key="12">
    <source>
        <dbReference type="Pfam" id="PF07715"/>
    </source>
</evidence>
<protein>
    <recommendedName>
        <fullName evidence="15">TonB-dependent receptor</fullName>
    </recommendedName>
</protein>
<evidence type="ECO:0008006" key="15">
    <source>
        <dbReference type="Google" id="ProtNLM"/>
    </source>
</evidence>
<dbReference type="NCBIfam" id="TIGR04057">
    <property type="entry name" value="SusC_RagA_signa"/>
    <property type="match status" value="1"/>
</dbReference>
<dbReference type="InterPro" id="IPR012910">
    <property type="entry name" value="Plug_dom"/>
</dbReference>
<comment type="caution">
    <text evidence="13">The sequence shown here is derived from an EMBL/GenBank/DDBJ whole genome shotgun (WGS) entry which is preliminary data.</text>
</comment>
<keyword evidence="2 8" id="KW-0813">Transport</keyword>
<dbReference type="OrthoDB" id="9768177at2"/>
<dbReference type="InterPro" id="IPR023997">
    <property type="entry name" value="TonB-dep_OMP_SusC/RagA_CS"/>
</dbReference>
<comment type="subcellular location">
    <subcellularLocation>
        <location evidence="1 8">Cell outer membrane</location>
        <topology evidence="1 8">Multi-pass membrane protein</topology>
    </subcellularLocation>
</comment>
<dbReference type="RefSeq" id="WP_044627763.1">
    <property type="nucleotide sequence ID" value="NZ_JTDV01000023.1"/>
</dbReference>
<dbReference type="InterPro" id="IPR000531">
    <property type="entry name" value="Beta-barrel_TonB"/>
</dbReference>
<keyword evidence="3 8" id="KW-1134">Transmembrane beta strand</keyword>
<dbReference type="Gene3D" id="2.170.130.10">
    <property type="entry name" value="TonB-dependent receptor, plug domain"/>
    <property type="match status" value="1"/>
</dbReference>